<gene>
    <name evidence="2" type="ORF">LK10_09595</name>
</gene>
<protein>
    <submittedName>
        <fullName evidence="2">Uncharacterized protein</fullName>
    </submittedName>
</protein>
<sequence length="64" mass="6829">MIHLPGGRTKGCAVLGASAPGQEGPFGLWEEEPDEDERDPIPDPSGRGWPDESAGPESADWSRK</sequence>
<reference evidence="2 3" key="1">
    <citation type="submission" date="2014-09" db="EMBL/GenBank/DDBJ databases">
        <title>Genome sequence of Sinomonas sp. MUSC 117.</title>
        <authorList>
            <person name="Lee L.-H."/>
        </authorList>
    </citation>
    <scope>NUCLEOTIDE SEQUENCE [LARGE SCALE GENOMIC DNA]</scope>
    <source>
        <strain evidence="2 3">MUSC 117</strain>
    </source>
</reference>
<name>A0A0B2AMY2_9MICC</name>
<feature type="region of interest" description="Disordered" evidence="1">
    <location>
        <begin position="1"/>
        <end position="64"/>
    </location>
</feature>
<evidence type="ECO:0000313" key="3">
    <source>
        <dbReference type="Proteomes" id="UP000030982"/>
    </source>
</evidence>
<keyword evidence="3" id="KW-1185">Reference proteome</keyword>
<dbReference type="Proteomes" id="UP000030982">
    <property type="component" value="Unassembled WGS sequence"/>
</dbReference>
<proteinExistence type="predicted"/>
<accession>A0A0B2AMY2</accession>
<evidence type="ECO:0000256" key="1">
    <source>
        <dbReference type="SAM" id="MobiDB-lite"/>
    </source>
</evidence>
<organism evidence="2 3">
    <name type="scientific">Sinomonas humi</name>
    <dbReference type="NCBI Taxonomy" id="1338436"/>
    <lineage>
        <taxon>Bacteria</taxon>
        <taxon>Bacillati</taxon>
        <taxon>Actinomycetota</taxon>
        <taxon>Actinomycetes</taxon>
        <taxon>Micrococcales</taxon>
        <taxon>Micrococcaceae</taxon>
        <taxon>Sinomonas</taxon>
    </lineage>
</organism>
<dbReference type="AlphaFoldDB" id="A0A0B2AMY2"/>
<feature type="compositionally biased region" description="Acidic residues" evidence="1">
    <location>
        <begin position="29"/>
        <end position="38"/>
    </location>
</feature>
<dbReference type="RefSeq" id="WP_043122890.1">
    <property type="nucleotide sequence ID" value="NZ_JTDL01000103.1"/>
</dbReference>
<dbReference type="EMBL" id="JTDL01000103">
    <property type="protein sequence ID" value="KHL03214.1"/>
    <property type="molecule type" value="Genomic_DNA"/>
</dbReference>
<evidence type="ECO:0000313" key="2">
    <source>
        <dbReference type="EMBL" id="KHL03214.1"/>
    </source>
</evidence>
<comment type="caution">
    <text evidence="2">The sequence shown here is derived from an EMBL/GenBank/DDBJ whole genome shotgun (WGS) entry which is preliminary data.</text>
</comment>